<accession>A0AAP0GC36</accession>
<dbReference type="EMBL" id="JBBWWQ010000003">
    <property type="protein sequence ID" value="KAK8951099.1"/>
    <property type="molecule type" value="Genomic_DNA"/>
</dbReference>
<evidence type="ECO:0000313" key="2">
    <source>
        <dbReference type="Proteomes" id="UP001418222"/>
    </source>
</evidence>
<name>A0AAP0GC36_9ASPA</name>
<evidence type="ECO:0000313" key="1">
    <source>
        <dbReference type="EMBL" id="KAK8951099.1"/>
    </source>
</evidence>
<keyword evidence="2" id="KW-1185">Reference proteome</keyword>
<comment type="caution">
    <text evidence="1">The sequence shown here is derived from an EMBL/GenBank/DDBJ whole genome shotgun (WGS) entry which is preliminary data.</text>
</comment>
<dbReference type="Proteomes" id="UP001418222">
    <property type="component" value="Unassembled WGS sequence"/>
</dbReference>
<proteinExistence type="predicted"/>
<organism evidence="1 2">
    <name type="scientific">Platanthera zijinensis</name>
    <dbReference type="NCBI Taxonomy" id="2320716"/>
    <lineage>
        <taxon>Eukaryota</taxon>
        <taxon>Viridiplantae</taxon>
        <taxon>Streptophyta</taxon>
        <taxon>Embryophyta</taxon>
        <taxon>Tracheophyta</taxon>
        <taxon>Spermatophyta</taxon>
        <taxon>Magnoliopsida</taxon>
        <taxon>Liliopsida</taxon>
        <taxon>Asparagales</taxon>
        <taxon>Orchidaceae</taxon>
        <taxon>Orchidoideae</taxon>
        <taxon>Orchideae</taxon>
        <taxon>Orchidinae</taxon>
        <taxon>Platanthera</taxon>
    </lineage>
</organism>
<reference evidence="1 2" key="1">
    <citation type="journal article" date="2022" name="Nat. Plants">
        <title>Genomes of leafy and leafless Platanthera orchids illuminate the evolution of mycoheterotrophy.</title>
        <authorList>
            <person name="Li M.H."/>
            <person name="Liu K.W."/>
            <person name="Li Z."/>
            <person name="Lu H.C."/>
            <person name="Ye Q.L."/>
            <person name="Zhang D."/>
            <person name="Wang J.Y."/>
            <person name="Li Y.F."/>
            <person name="Zhong Z.M."/>
            <person name="Liu X."/>
            <person name="Yu X."/>
            <person name="Liu D.K."/>
            <person name="Tu X.D."/>
            <person name="Liu B."/>
            <person name="Hao Y."/>
            <person name="Liao X.Y."/>
            <person name="Jiang Y.T."/>
            <person name="Sun W.H."/>
            <person name="Chen J."/>
            <person name="Chen Y.Q."/>
            <person name="Ai Y."/>
            <person name="Zhai J.W."/>
            <person name="Wu S.S."/>
            <person name="Zhou Z."/>
            <person name="Hsiao Y.Y."/>
            <person name="Wu W.L."/>
            <person name="Chen Y.Y."/>
            <person name="Lin Y.F."/>
            <person name="Hsu J.L."/>
            <person name="Li C.Y."/>
            <person name="Wang Z.W."/>
            <person name="Zhao X."/>
            <person name="Zhong W.Y."/>
            <person name="Ma X.K."/>
            <person name="Ma L."/>
            <person name="Huang J."/>
            <person name="Chen G.Z."/>
            <person name="Huang M.Z."/>
            <person name="Huang L."/>
            <person name="Peng D.H."/>
            <person name="Luo Y.B."/>
            <person name="Zou S.Q."/>
            <person name="Chen S.P."/>
            <person name="Lan S."/>
            <person name="Tsai W.C."/>
            <person name="Van de Peer Y."/>
            <person name="Liu Z.J."/>
        </authorList>
    </citation>
    <scope>NUCLEOTIDE SEQUENCE [LARGE SCALE GENOMIC DNA]</scope>
    <source>
        <strain evidence="1">Lor287</strain>
    </source>
</reference>
<sequence length="113" mass="12218">MAPPAEPFPAADELSRGLLGRRHLPCALLRRIQAFSGVFPHFPAACSSAPTTTAVDKSDPTSSELLRPRAAFHNPSVGLFASASLPRGYHSIQVGLHNDEDIDRPNNRADLYD</sequence>
<protein>
    <submittedName>
        <fullName evidence="1">Uncharacterized protein</fullName>
    </submittedName>
</protein>
<dbReference type="AlphaFoldDB" id="A0AAP0GC36"/>
<gene>
    <name evidence="1" type="ORF">KSP39_PZI003628</name>
</gene>